<proteinExistence type="predicted"/>
<evidence type="ECO:0000256" key="2">
    <source>
        <dbReference type="ARBA" id="ARBA00022801"/>
    </source>
</evidence>
<keyword evidence="3" id="KW-0269">Exonuclease</keyword>
<dbReference type="Proteomes" id="UP000315908">
    <property type="component" value="Unassembled WGS sequence"/>
</dbReference>
<feature type="domain" description="Exonuclease" evidence="4">
    <location>
        <begin position="4"/>
        <end position="190"/>
    </location>
</feature>
<protein>
    <submittedName>
        <fullName evidence="5">DNA polymerase-3 subunit epsilon</fullName>
    </submittedName>
</protein>
<dbReference type="AlphaFoldDB" id="A0A562MS29"/>
<keyword evidence="2" id="KW-0378">Hydrolase</keyword>
<comment type="caution">
    <text evidence="5">The sequence shown here is derived from an EMBL/GenBank/DDBJ whole genome shotgun (WGS) entry which is preliminary data.</text>
</comment>
<name>A0A562MS29_9SPHI</name>
<dbReference type="SUPFAM" id="SSF53098">
    <property type="entry name" value="Ribonuclease H-like"/>
    <property type="match status" value="1"/>
</dbReference>
<organism evidence="5 6">
    <name type="scientific">Sphingobacterium siyangense</name>
    <dbReference type="NCBI Taxonomy" id="459529"/>
    <lineage>
        <taxon>Bacteria</taxon>
        <taxon>Pseudomonadati</taxon>
        <taxon>Bacteroidota</taxon>
        <taxon>Sphingobacteriia</taxon>
        <taxon>Sphingobacteriales</taxon>
        <taxon>Sphingobacteriaceae</taxon>
        <taxon>Sphingobacterium</taxon>
    </lineage>
</organism>
<dbReference type="Pfam" id="PF00929">
    <property type="entry name" value="RNase_T"/>
    <property type="match status" value="1"/>
</dbReference>
<gene>
    <name evidence="5" type="ORF">IQ31_01414</name>
</gene>
<reference evidence="5 6" key="1">
    <citation type="journal article" date="2015" name="Stand. Genomic Sci.">
        <title>Genomic Encyclopedia of Bacterial and Archaeal Type Strains, Phase III: the genomes of soil and plant-associated and newly described type strains.</title>
        <authorList>
            <person name="Whitman W.B."/>
            <person name="Woyke T."/>
            <person name="Klenk H.P."/>
            <person name="Zhou Y."/>
            <person name="Lilburn T.G."/>
            <person name="Beck B.J."/>
            <person name="De Vos P."/>
            <person name="Vandamme P."/>
            <person name="Eisen J.A."/>
            <person name="Garrity G."/>
            <person name="Hugenholtz P."/>
            <person name="Kyrpides N.C."/>
        </authorList>
    </citation>
    <scope>NUCLEOTIDE SEQUENCE [LARGE SCALE GENOMIC DNA]</scope>
    <source>
        <strain evidence="5 6">CGMCC 1.6855</strain>
    </source>
</reference>
<dbReference type="InterPro" id="IPR036397">
    <property type="entry name" value="RNaseH_sf"/>
</dbReference>
<dbReference type="InterPro" id="IPR012337">
    <property type="entry name" value="RNaseH-like_sf"/>
</dbReference>
<dbReference type="RefSeq" id="WP_157698585.1">
    <property type="nucleotide sequence ID" value="NZ_DAINKZ010000005.1"/>
</dbReference>
<dbReference type="PANTHER" id="PTHR30231:SF4">
    <property type="entry name" value="PROTEIN NEN2"/>
    <property type="match status" value="1"/>
</dbReference>
<dbReference type="EMBL" id="VLKR01000005">
    <property type="protein sequence ID" value="TWI22732.1"/>
    <property type="molecule type" value="Genomic_DNA"/>
</dbReference>
<evidence type="ECO:0000313" key="5">
    <source>
        <dbReference type="EMBL" id="TWI22732.1"/>
    </source>
</evidence>
<evidence type="ECO:0000259" key="4">
    <source>
        <dbReference type="SMART" id="SM00479"/>
    </source>
</evidence>
<sequence>MKKYLLFIDTETSGLPKKWNKKYTDSDNWPHILQLAWIIFDEERNEVKRTNKYIYEPLIPISPASEQIHGLTPPFLMKHGEKKKEVLRKLSHDIKKYKPQIVGHFLSFDLQVLSAEFYRSNLPLPFCDLKYFCTLLHSKRYVRNPHMVHLPLSLLHESLFLALPENIHDAEKDAEITAKCYFEMIQRKDLSDQEILNQQTEFDNLF</sequence>
<dbReference type="InterPro" id="IPR013520">
    <property type="entry name" value="Ribonucl_H"/>
</dbReference>
<dbReference type="GO" id="GO:0006259">
    <property type="term" value="P:DNA metabolic process"/>
    <property type="evidence" value="ECO:0007669"/>
    <property type="project" value="UniProtKB-ARBA"/>
</dbReference>
<dbReference type="GO" id="GO:0003676">
    <property type="term" value="F:nucleic acid binding"/>
    <property type="evidence" value="ECO:0007669"/>
    <property type="project" value="InterPro"/>
</dbReference>
<accession>A0A562MS29</accession>
<dbReference type="SMART" id="SM00479">
    <property type="entry name" value="EXOIII"/>
    <property type="match status" value="1"/>
</dbReference>
<dbReference type="CDD" id="cd06127">
    <property type="entry name" value="DEDDh"/>
    <property type="match status" value="1"/>
</dbReference>
<dbReference type="OrthoDB" id="9804290at2"/>
<dbReference type="GO" id="GO:0008408">
    <property type="term" value="F:3'-5' exonuclease activity"/>
    <property type="evidence" value="ECO:0007669"/>
    <property type="project" value="TreeGrafter"/>
</dbReference>
<evidence type="ECO:0000256" key="1">
    <source>
        <dbReference type="ARBA" id="ARBA00022722"/>
    </source>
</evidence>
<evidence type="ECO:0000313" key="6">
    <source>
        <dbReference type="Proteomes" id="UP000315908"/>
    </source>
</evidence>
<keyword evidence="1" id="KW-0540">Nuclease</keyword>
<dbReference type="PANTHER" id="PTHR30231">
    <property type="entry name" value="DNA POLYMERASE III SUBUNIT EPSILON"/>
    <property type="match status" value="1"/>
</dbReference>
<evidence type="ECO:0000256" key="3">
    <source>
        <dbReference type="ARBA" id="ARBA00022839"/>
    </source>
</evidence>
<dbReference type="Gene3D" id="3.30.420.10">
    <property type="entry name" value="Ribonuclease H-like superfamily/Ribonuclease H"/>
    <property type="match status" value="1"/>
</dbReference>